<sequence>MADWAGRAAEILAGVSRETRAKLEIYEAELHRWQTVKNLVGPSTLDGVWIRHFADSLQLANLADGEVWADLGSGAGFPGLVVAIARPGTRMHLVESDGRKCAFLRHVARATGASAQVWEGRIDAVLPRLEPTPQVVTARALAGLDELLRLASPLLTKGAIGLFPKGRGYLSELTKAAESWRFAADAIPSAVDPEGRILRIRRFDGPITNRPTDPT</sequence>
<dbReference type="PANTHER" id="PTHR31760">
    <property type="entry name" value="S-ADENOSYL-L-METHIONINE-DEPENDENT METHYLTRANSFERASES SUPERFAMILY PROTEIN"/>
    <property type="match status" value="1"/>
</dbReference>
<comment type="catalytic activity">
    <reaction evidence="6">
        <text>guanosine(527) in 16S rRNA + S-adenosyl-L-methionine = N(7)-methylguanosine(527) in 16S rRNA + S-adenosyl-L-homocysteine</text>
        <dbReference type="Rhea" id="RHEA:42732"/>
        <dbReference type="Rhea" id="RHEA-COMP:10209"/>
        <dbReference type="Rhea" id="RHEA-COMP:10210"/>
        <dbReference type="ChEBI" id="CHEBI:57856"/>
        <dbReference type="ChEBI" id="CHEBI:59789"/>
        <dbReference type="ChEBI" id="CHEBI:74269"/>
        <dbReference type="ChEBI" id="CHEBI:74480"/>
        <dbReference type="EC" id="2.1.1.170"/>
    </reaction>
</comment>
<name>A0A849IBR5_9HYPH</name>
<dbReference type="InterPro" id="IPR003682">
    <property type="entry name" value="rRNA_ssu_MeTfrase_G"/>
</dbReference>
<proteinExistence type="inferred from homology"/>
<evidence type="ECO:0000313" key="7">
    <source>
        <dbReference type="EMBL" id="NNM73695.1"/>
    </source>
</evidence>
<dbReference type="Gene3D" id="3.40.50.150">
    <property type="entry name" value="Vaccinia Virus protein VP39"/>
    <property type="match status" value="1"/>
</dbReference>
<dbReference type="InterPro" id="IPR029063">
    <property type="entry name" value="SAM-dependent_MTases_sf"/>
</dbReference>
<evidence type="ECO:0000256" key="3">
    <source>
        <dbReference type="ARBA" id="ARBA00022603"/>
    </source>
</evidence>
<evidence type="ECO:0000256" key="5">
    <source>
        <dbReference type="ARBA" id="ARBA00022691"/>
    </source>
</evidence>
<keyword evidence="4 6" id="KW-0808">Transferase</keyword>
<keyword evidence="2 6" id="KW-0698">rRNA processing</keyword>
<feature type="binding site" evidence="6">
    <location>
        <position position="77"/>
    </location>
    <ligand>
        <name>S-adenosyl-L-methionine</name>
        <dbReference type="ChEBI" id="CHEBI:59789"/>
    </ligand>
</feature>
<evidence type="ECO:0000256" key="4">
    <source>
        <dbReference type="ARBA" id="ARBA00022679"/>
    </source>
</evidence>
<dbReference type="GO" id="GO:0070043">
    <property type="term" value="F:rRNA (guanine-N7-)-methyltransferase activity"/>
    <property type="evidence" value="ECO:0007669"/>
    <property type="project" value="UniProtKB-UniRule"/>
</dbReference>
<dbReference type="NCBIfam" id="TIGR00138">
    <property type="entry name" value="rsmG_gidB"/>
    <property type="match status" value="1"/>
</dbReference>
<gene>
    <name evidence="6 7" type="primary">rsmG</name>
    <name evidence="7" type="ORF">HJG44_15005</name>
</gene>
<evidence type="ECO:0000256" key="2">
    <source>
        <dbReference type="ARBA" id="ARBA00022552"/>
    </source>
</evidence>
<dbReference type="AlphaFoldDB" id="A0A849IBR5"/>
<evidence type="ECO:0000256" key="6">
    <source>
        <dbReference type="HAMAP-Rule" id="MF_00074"/>
    </source>
</evidence>
<evidence type="ECO:0000256" key="1">
    <source>
        <dbReference type="ARBA" id="ARBA00022490"/>
    </source>
</evidence>
<comment type="caution">
    <text evidence="6">Lacks conserved residue(s) required for the propagation of feature annotation.</text>
</comment>
<dbReference type="HAMAP" id="MF_00074">
    <property type="entry name" value="16SrRNA_methyltr_G"/>
    <property type="match status" value="1"/>
</dbReference>
<keyword evidence="8" id="KW-1185">Reference proteome</keyword>
<keyword evidence="5 6" id="KW-0949">S-adenosyl-L-methionine</keyword>
<dbReference type="RefSeq" id="WP_171219192.1">
    <property type="nucleotide sequence ID" value="NZ_JABEPP010000004.1"/>
</dbReference>
<accession>A0A849IBR5</accession>
<dbReference type="PANTHER" id="PTHR31760:SF0">
    <property type="entry name" value="S-ADENOSYL-L-METHIONINE-DEPENDENT METHYLTRANSFERASES SUPERFAMILY PROTEIN"/>
    <property type="match status" value="1"/>
</dbReference>
<comment type="subcellular location">
    <subcellularLocation>
        <location evidence="6">Cytoplasm</location>
    </subcellularLocation>
</comment>
<dbReference type="Proteomes" id="UP000564885">
    <property type="component" value="Unassembled WGS sequence"/>
</dbReference>
<comment type="caution">
    <text evidence="7">The sequence shown here is derived from an EMBL/GenBank/DDBJ whole genome shotgun (WGS) entry which is preliminary data.</text>
</comment>
<feature type="binding site" evidence="6">
    <location>
        <position position="72"/>
    </location>
    <ligand>
        <name>S-adenosyl-L-methionine</name>
        <dbReference type="ChEBI" id="CHEBI:59789"/>
    </ligand>
</feature>
<protein>
    <recommendedName>
        <fullName evidence="6">Ribosomal RNA small subunit methyltransferase G</fullName>
        <ecNumber evidence="6">2.1.1.170</ecNumber>
    </recommendedName>
    <alternativeName>
        <fullName evidence="6">16S rRNA 7-methylguanosine methyltransferase</fullName>
        <shortName evidence="6">16S rRNA m7G methyltransferase</shortName>
    </alternativeName>
</protein>
<keyword evidence="1 6" id="KW-0963">Cytoplasm</keyword>
<feature type="binding site" evidence="6">
    <location>
        <position position="139"/>
    </location>
    <ligand>
        <name>S-adenosyl-L-methionine</name>
        <dbReference type="ChEBI" id="CHEBI:59789"/>
    </ligand>
</feature>
<dbReference type="GO" id="GO:0005829">
    <property type="term" value="C:cytosol"/>
    <property type="evidence" value="ECO:0007669"/>
    <property type="project" value="TreeGrafter"/>
</dbReference>
<evidence type="ECO:0000313" key="8">
    <source>
        <dbReference type="Proteomes" id="UP000564885"/>
    </source>
</evidence>
<organism evidence="7 8">
    <name type="scientific">Enterovirga aerilata</name>
    <dbReference type="NCBI Taxonomy" id="2730920"/>
    <lineage>
        <taxon>Bacteria</taxon>
        <taxon>Pseudomonadati</taxon>
        <taxon>Pseudomonadota</taxon>
        <taxon>Alphaproteobacteria</taxon>
        <taxon>Hyphomicrobiales</taxon>
        <taxon>Methylobacteriaceae</taxon>
        <taxon>Enterovirga</taxon>
    </lineage>
</organism>
<dbReference type="Pfam" id="PF02527">
    <property type="entry name" value="GidB"/>
    <property type="match status" value="1"/>
</dbReference>
<comment type="similarity">
    <text evidence="6">Belongs to the methyltransferase superfamily. RNA methyltransferase RsmG family.</text>
</comment>
<dbReference type="EMBL" id="JABEPP010000004">
    <property type="protein sequence ID" value="NNM73695.1"/>
    <property type="molecule type" value="Genomic_DNA"/>
</dbReference>
<keyword evidence="3 6" id="KW-0489">Methyltransferase</keyword>
<reference evidence="7 8" key="1">
    <citation type="submission" date="2020-04" db="EMBL/GenBank/DDBJ databases">
        <title>Enterovirga sp. isolate from soil.</title>
        <authorList>
            <person name="Chea S."/>
            <person name="Kim D.-U."/>
        </authorList>
    </citation>
    <scope>NUCLEOTIDE SEQUENCE [LARGE SCALE GENOMIC DNA]</scope>
    <source>
        <strain evidence="7 8">DB1703</strain>
    </source>
</reference>
<dbReference type="EC" id="2.1.1.170" evidence="6"/>
<dbReference type="SUPFAM" id="SSF53335">
    <property type="entry name" value="S-adenosyl-L-methionine-dependent methyltransferases"/>
    <property type="match status" value="1"/>
</dbReference>
<comment type="function">
    <text evidence="6">Specifically methylates the N7 position of guanine in position 527 of 16S rRNA.</text>
</comment>